<feature type="transmembrane region" description="Helical" evidence="1">
    <location>
        <begin position="12"/>
        <end position="30"/>
    </location>
</feature>
<evidence type="ECO:0000313" key="3">
    <source>
        <dbReference type="EMBL" id="MXQ74146.1"/>
    </source>
</evidence>
<protein>
    <submittedName>
        <fullName evidence="3">GHKL domain-containing protein</fullName>
    </submittedName>
</protein>
<feature type="transmembrane region" description="Helical" evidence="1">
    <location>
        <begin position="286"/>
        <end position="310"/>
    </location>
</feature>
<dbReference type="CDD" id="cd16935">
    <property type="entry name" value="HATPase_AgrC-ComD-like"/>
    <property type="match status" value="1"/>
</dbReference>
<dbReference type="EMBL" id="WUUQ01000003">
    <property type="protein sequence ID" value="MXQ74146.1"/>
    <property type="molecule type" value="Genomic_DNA"/>
</dbReference>
<dbReference type="Gene3D" id="3.30.565.10">
    <property type="entry name" value="Histidine kinase-like ATPase, C-terminal domain"/>
    <property type="match status" value="1"/>
</dbReference>
<dbReference type="PANTHER" id="PTHR40448:SF1">
    <property type="entry name" value="TWO-COMPONENT SENSOR HISTIDINE KINASE"/>
    <property type="match status" value="1"/>
</dbReference>
<name>A0A6N8U7I3_9FIRM</name>
<evidence type="ECO:0000259" key="2">
    <source>
        <dbReference type="Pfam" id="PF14501"/>
    </source>
</evidence>
<reference evidence="3 4" key="1">
    <citation type="submission" date="2019-12" db="EMBL/GenBank/DDBJ databases">
        <authorList>
            <person name="Yang R."/>
        </authorList>
    </citation>
    <scope>NUCLEOTIDE SEQUENCE [LARGE SCALE GENOMIC DNA]</scope>
    <source>
        <strain evidence="3 4">DONG20-135</strain>
    </source>
</reference>
<feature type="transmembrane region" description="Helical" evidence="1">
    <location>
        <begin position="193"/>
        <end position="216"/>
    </location>
</feature>
<keyword evidence="1" id="KW-0472">Membrane</keyword>
<feature type="domain" description="Sensor histidine kinase NatK-like C-terminal" evidence="2">
    <location>
        <begin position="524"/>
        <end position="621"/>
    </location>
</feature>
<gene>
    <name evidence="3" type="ORF">GSF08_09365</name>
</gene>
<comment type="caution">
    <text evidence="3">The sequence shown here is derived from an EMBL/GenBank/DDBJ whole genome shotgun (WGS) entry which is preliminary data.</text>
</comment>
<feature type="transmembrane region" description="Helical" evidence="1">
    <location>
        <begin position="254"/>
        <end position="274"/>
    </location>
</feature>
<keyword evidence="1" id="KW-1133">Transmembrane helix</keyword>
<keyword evidence="1" id="KW-0812">Transmembrane</keyword>
<dbReference type="InterPro" id="IPR032834">
    <property type="entry name" value="NatK-like_C"/>
</dbReference>
<dbReference type="GO" id="GO:0042802">
    <property type="term" value="F:identical protein binding"/>
    <property type="evidence" value="ECO:0007669"/>
    <property type="project" value="TreeGrafter"/>
</dbReference>
<evidence type="ECO:0000256" key="1">
    <source>
        <dbReference type="SAM" id="Phobius"/>
    </source>
</evidence>
<feature type="transmembrane region" description="Helical" evidence="1">
    <location>
        <begin position="223"/>
        <end position="242"/>
    </location>
</feature>
<accession>A0A6N8U7I3</accession>
<feature type="transmembrane region" description="Helical" evidence="1">
    <location>
        <begin position="384"/>
        <end position="405"/>
    </location>
</feature>
<reference evidence="3 4" key="2">
    <citation type="submission" date="2020-01" db="EMBL/GenBank/DDBJ databases">
        <title>Clostridiaceae sp. nov. isolated from the gut of human by culturomics.</title>
        <authorList>
            <person name="Chang Y."/>
        </authorList>
    </citation>
    <scope>NUCLEOTIDE SEQUENCE [LARGE SCALE GENOMIC DNA]</scope>
    <source>
        <strain evidence="3 4">DONG20-135</strain>
    </source>
</reference>
<sequence length="632" mass="71573">MDKLKRNRKLIFLPLYALIILAIVFFMHSYTSTDAEKQFLTPTFDDAAGWDIYQIDNGKKSTVSVQELYDSPSGNTYYLSQKLDKAFEKDGYTVLELDGTTWQTSVFLDGKLLYTIDPALDNRIGHIKFPKSYSGVPGMGEYVRLTLPPNYGGKILTIALSFNSAAEYRSLPMVRMSSEAIASQQLVSDANRLAMPAAIYMFTALLLLGLFFFNLYHGNKAAAVLLLTAASFMQALRILLNFEFRFYSHYSLNFIPADLLIPMACALPMVYMLFQMKRWKKWYTPFISIPFGLTVILHIAARFPSLAFISAYSYDALLYIPLLGLCLFSVLEWKDNNKVYRLFTPILYIVIAGILLTYACMLLSGSNSILVSILKNPFVQLYEALQYSGSILLMLAGGISCFMSVKQTADMQSELSILSARNQLMQENIQSIQESNTEIAKMRHDMLRHLHTLLDMSREGEKQQVENYLAALTKETETILPMRVCEHFVINAIITRALAKVKKEHIQMDFHLEVPADLSITDNDLCTLLTNMLDNAIEAVNPIIETEKRRIELTMHVRGCYLFIETVNSYKGNIQIDKESGLLLSEKGAGHGYGMKAMSDIAKKYMSKLQIKLEHDTVIVRTALLMPTKKKN</sequence>
<evidence type="ECO:0000313" key="4">
    <source>
        <dbReference type="Proteomes" id="UP000434036"/>
    </source>
</evidence>
<keyword evidence="4" id="KW-1185">Reference proteome</keyword>
<dbReference type="Pfam" id="PF14501">
    <property type="entry name" value="HATPase_c_5"/>
    <property type="match status" value="1"/>
</dbReference>
<feature type="transmembrane region" description="Helical" evidence="1">
    <location>
        <begin position="345"/>
        <end position="364"/>
    </location>
</feature>
<dbReference type="PANTHER" id="PTHR40448">
    <property type="entry name" value="TWO-COMPONENT SENSOR HISTIDINE KINASE"/>
    <property type="match status" value="1"/>
</dbReference>
<dbReference type="AlphaFoldDB" id="A0A6N8U7I3"/>
<dbReference type="InterPro" id="IPR036890">
    <property type="entry name" value="HATPase_C_sf"/>
</dbReference>
<organism evidence="3 4">
    <name type="scientific">Copranaerobaculum intestinale</name>
    <dbReference type="NCBI Taxonomy" id="2692629"/>
    <lineage>
        <taxon>Bacteria</taxon>
        <taxon>Bacillati</taxon>
        <taxon>Bacillota</taxon>
        <taxon>Erysipelotrichia</taxon>
        <taxon>Erysipelotrichales</taxon>
        <taxon>Erysipelotrichaceae</taxon>
        <taxon>Copranaerobaculum</taxon>
    </lineage>
</organism>
<dbReference type="RefSeq" id="WP_160625531.1">
    <property type="nucleotide sequence ID" value="NZ_WUUQ01000003.1"/>
</dbReference>
<proteinExistence type="predicted"/>
<feature type="transmembrane region" description="Helical" evidence="1">
    <location>
        <begin position="316"/>
        <end position="333"/>
    </location>
</feature>
<dbReference type="Proteomes" id="UP000434036">
    <property type="component" value="Unassembled WGS sequence"/>
</dbReference>